<dbReference type="RefSeq" id="XP_023629854.1">
    <property type="nucleotide sequence ID" value="XM_023774086.1"/>
</dbReference>
<name>A0A2D3V888_9PEZI</name>
<organism evidence="2 3">
    <name type="scientific">Ramularia collo-cygni</name>
    <dbReference type="NCBI Taxonomy" id="112498"/>
    <lineage>
        <taxon>Eukaryota</taxon>
        <taxon>Fungi</taxon>
        <taxon>Dikarya</taxon>
        <taxon>Ascomycota</taxon>
        <taxon>Pezizomycotina</taxon>
        <taxon>Dothideomycetes</taxon>
        <taxon>Dothideomycetidae</taxon>
        <taxon>Mycosphaerellales</taxon>
        <taxon>Mycosphaerellaceae</taxon>
        <taxon>Ramularia</taxon>
    </lineage>
</organism>
<sequence>MLPSCPPVAPSSLPGASSTPATAAATTPSINALDEQQVVATSSSTTPTIHRGNAAFTALSKLDMFTPSMILALIYKNNRISCTISGFVASHPIIDEALQTRVQANMQTLQQDILGAAVESSVLIKIAMRIGHLRTKDGNSAIIPSRLVHVVMALFDFGSVDNVAVEIRRAEVGLVTIGIRGLKWRDLSKFSLECCRGFKESFTKDGKMTAAEQRYYDEMPPMVGLEDIFDDDEEDGDGDVHLPIDATLSVTSDESLRRDSLMEDSPQPPPCSNSDYARKRADPDLPSISDLKEARTTNDWTSVTKKSLRAFLDHGGEHRTWHTPKASLVVVAAAILDQKYATDEEGGEESWEEADDEEESGEEEDGEIEDAMEQQVETRSGFILKLKNPDFPMKKKKIVKHVHWEDGGESTDVDE</sequence>
<dbReference type="AlphaFoldDB" id="A0A2D3V888"/>
<feature type="region of interest" description="Disordered" evidence="1">
    <location>
        <begin position="340"/>
        <end position="376"/>
    </location>
</feature>
<evidence type="ECO:0000313" key="2">
    <source>
        <dbReference type="EMBL" id="CZT23130.1"/>
    </source>
</evidence>
<dbReference type="Proteomes" id="UP000225277">
    <property type="component" value="Unassembled WGS sequence"/>
</dbReference>
<feature type="compositionally biased region" description="Acidic residues" evidence="1">
    <location>
        <begin position="343"/>
        <end position="372"/>
    </location>
</feature>
<dbReference type="EMBL" id="FJUY01000015">
    <property type="protein sequence ID" value="CZT23130.1"/>
    <property type="molecule type" value="Genomic_DNA"/>
</dbReference>
<protein>
    <submittedName>
        <fullName evidence="2">Uncharacterized protein</fullName>
    </submittedName>
</protein>
<keyword evidence="3" id="KW-1185">Reference proteome</keyword>
<reference evidence="2 3" key="1">
    <citation type="submission" date="2016-03" db="EMBL/GenBank/DDBJ databases">
        <authorList>
            <person name="Ploux O."/>
        </authorList>
    </citation>
    <scope>NUCLEOTIDE SEQUENCE [LARGE SCALE GENOMIC DNA]</scope>
    <source>
        <strain evidence="2 3">URUG2</strain>
    </source>
</reference>
<feature type="region of interest" description="Disordered" evidence="1">
    <location>
        <begin position="252"/>
        <end position="297"/>
    </location>
</feature>
<accession>A0A2D3V888</accession>
<proteinExistence type="predicted"/>
<feature type="region of interest" description="Disordered" evidence="1">
    <location>
        <begin position="1"/>
        <end position="25"/>
    </location>
</feature>
<feature type="compositionally biased region" description="Low complexity" evidence="1">
    <location>
        <begin position="10"/>
        <end position="25"/>
    </location>
</feature>
<evidence type="ECO:0000256" key="1">
    <source>
        <dbReference type="SAM" id="MobiDB-lite"/>
    </source>
</evidence>
<dbReference type="GeneID" id="35603920"/>
<evidence type="ECO:0000313" key="3">
    <source>
        <dbReference type="Proteomes" id="UP000225277"/>
    </source>
</evidence>
<gene>
    <name evidence="2" type="ORF">RCC_08840</name>
</gene>